<evidence type="ECO:0008006" key="3">
    <source>
        <dbReference type="Google" id="ProtNLM"/>
    </source>
</evidence>
<dbReference type="EMBL" id="POQS01000027">
    <property type="protein sequence ID" value="PND29674.1"/>
    <property type="molecule type" value="Genomic_DNA"/>
</dbReference>
<dbReference type="PROSITE" id="PS51257">
    <property type="entry name" value="PROKAR_LIPOPROTEIN"/>
    <property type="match status" value="1"/>
</dbReference>
<dbReference type="RefSeq" id="WP_102776401.1">
    <property type="nucleotide sequence ID" value="NZ_POQS01000027.1"/>
</dbReference>
<name>A0A2N8K899_9BURK</name>
<comment type="caution">
    <text evidence="1">The sequence shown here is derived from an EMBL/GenBank/DDBJ whole genome shotgun (WGS) entry which is preliminary data.</text>
</comment>
<evidence type="ECO:0000313" key="1">
    <source>
        <dbReference type="EMBL" id="PND29674.1"/>
    </source>
</evidence>
<gene>
    <name evidence="1" type="ORF">C1I89_33475</name>
</gene>
<keyword evidence="2" id="KW-1185">Reference proteome</keyword>
<proteinExistence type="predicted"/>
<dbReference type="Proteomes" id="UP000235994">
    <property type="component" value="Unassembled WGS sequence"/>
</dbReference>
<evidence type="ECO:0000313" key="2">
    <source>
        <dbReference type="Proteomes" id="UP000235994"/>
    </source>
</evidence>
<protein>
    <recommendedName>
        <fullName evidence="3">Surface antigen domain-containing protein</fullName>
    </recommendedName>
</protein>
<reference evidence="1 2" key="1">
    <citation type="submission" date="2018-01" db="EMBL/GenBank/DDBJ databases">
        <title>The draft genome of an aniline degradation strain ANB-1.</title>
        <authorList>
            <person name="Zhang L."/>
            <person name="Jiang J."/>
        </authorList>
    </citation>
    <scope>NUCLEOTIDE SEQUENCE [LARGE SCALE GENOMIC DNA]</scope>
    <source>
        <strain evidence="1 2">ANB-1</strain>
    </source>
</reference>
<organism evidence="1 2">
    <name type="scientific">Achromobacter pulmonis</name>
    <dbReference type="NCBI Taxonomy" id="1389932"/>
    <lineage>
        <taxon>Bacteria</taxon>
        <taxon>Pseudomonadati</taxon>
        <taxon>Pseudomonadota</taxon>
        <taxon>Betaproteobacteria</taxon>
        <taxon>Burkholderiales</taxon>
        <taxon>Alcaligenaceae</taxon>
        <taxon>Achromobacter</taxon>
    </lineage>
</organism>
<dbReference type="AlphaFoldDB" id="A0A2N8K899"/>
<accession>A0A2N8K899</accession>
<sequence length="162" mass="16873">MRAASLLAAASLGLAGCQSSSIGGAAGAVVGTVSGAATANPVAGYAIGVTVQAAVDASVKYVLREWKNDQQNVMANAAGELAIGHVRQWQIRHALPVGNERGAIQVVRDIDTPLTRCREVLFTVEQDQAPAPAYTSLICRQPGGQWKWAAAEPAVARWNGLQ</sequence>